<organism evidence="5">
    <name type="scientific">Salpingoeca rosetta (strain ATCC 50818 / BSB-021)</name>
    <dbReference type="NCBI Taxonomy" id="946362"/>
    <lineage>
        <taxon>Eukaryota</taxon>
        <taxon>Choanoflagellata</taxon>
        <taxon>Craspedida</taxon>
        <taxon>Salpingoecidae</taxon>
        <taxon>Salpingoeca</taxon>
    </lineage>
</organism>
<dbReference type="InterPro" id="IPR018253">
    <property type="entry name" value="DnaJ_domain_CS"/>
</dbReference>
<dbReference type="SUPFAM" id="SSF46565">
    <property type="entry name" value="Chaperone J-domain"/>
    <property type="match status" value="1"/>
</dbReference>
<dbReference type="FunCoup" id="F2U0V9">
    <property type="interactions" value="1274"/>
</dbReference>
<dbReference type="Pfam" id="PF00226">
    <property type="entry name" value="DnaJ"/>
    <property type="match status" value="1"/>
</dbReference>
<dbReference type="Proteomes" id="UP000007799">
    <property type="component" value="Unassembled WGS sequence"/>
</dbReference>
<dbReference type="InParanoid" id="F2U0V9"/>
<dbReference type="SUPFAM" id="SSF49493">
    <property type="entry name" value="HSP40/DnaJ peptide-binding domain"/>
    <property type="match status" value="2"/>
</dbReference>
<dbReference type="Gene3D" id="1.10.287.110">
    <property type="entry name" value="DnaJ domain"/>
    <property type="match status" value="1"/>
</dbReference>
<dbReference type="GO" id="GO:0006457">
    <property type="term" value="P:protein folding"/>
    <property type="evidence" value="ECO:0007669"/>
    <property type="project" value="InterPro"/>
</dbReference>
<dbReference type="GO" id="GO:0051082">
    <property type="term" value="F:unfolded protein binding"/>
    <property type="evidence" value="ECO:0007669"/>
    <property type="project" value="InterPro"/>
</dbReference>
<keyword evidence="5" id="KW-1185">Reference proteome</keyword>
<dbReference type="SMART" id="SM00271">
    <property type="entry name" value="DnaJ"/>
    <property type="match status" value="1"/>
</dbReference>
<dbReference type="Gene3D" id="2.60.260.20">
    <property type="entry name" value="Urease metallochaperone UreE, N-terminal domain"/>
    <property type="match status" value="2"/>
</dbReference>
<reference evidence="4" key="1">
    <citation type="submission" date="2009-08" db="EMBL/GenBank/DDBJ databases">
        <title>Annotation of Salpingoeca rosetta.</title>
        <authorList>
            <consortium name="The Broad Institute Genome Sequencing Platform"/>
            <person name="Russ C."/>
            <person name="Cuomo C."/>
            <person name="Burger G."/>
            <person name="Gray M.W."/>
            <person name="Holland P.W.H."/>
            <person name="King N."/>
            <person name="Lang F.B.F."/>
            <person name="Roger A.J."/>
            <person name="Ruiz-Trillo I."/>
            <person name="Young S.K."/>
            <person name="Zeng Q."/>
            <person name="Gargeya S."/>
            <person name="Alvarado L."/>
            <person name="Berlin A."/>
            <person name="Chapman S.B."/>
            <person name="Chen Z."/>
            <person name="Freedman E."/>
            <person name="Gellesch M."/>
            <person name="Goldberg J."/>
            <person name="Griggs A."/>
            <person name="Gujja S."/>
            <person name="Heilman E."/>
            <person name="Heiman D."/>
            <person name="Howarth C."/>
            <person name="Mehta T."/>
            <person name="Neiman D."/>
            <person name="Pearson M."/>
            <person name="Roberts A."/>
            <person name="Saif S."/>
            <person name="Shea T."/>
            <person name="Shenoy N."/>
            <person name="Sisk P."/>
            <person name="Stolte C."/>
            <person name="Sykes S."/>
            <person name="White J."/>
            <person name="Yandava C."/>
            <person name="Haas B."/>
            <person name="Nusbaum C."/>
            <person name="Birren B."/>
        </authorList>
    </citation>
    <scope>NUCLEOTIDE SEQUENCE [LARGE SCALE GENOMIC DNA]</scope>
    <source>
        <strain evidence="4">ATCC 50818</strain>
    </source>
</reference>
<dbReference type="OrthoDB" id="550424at2759"/>
<dbReference type="FunFam" id="2.60.260.20:FF:000013">
    <property type="entry name" value="DnaJ subfamily B member 11"/>
    <property type="match status" value="1"/>
</dbReference>
<dbReference type="PANTHER" id="PTHR44298">
    <property type="entry name" value="DNAJ HOMOLOG SUBFAMILY B MEMBER 11"/>
    <property type="match status" value="1"/>
</dbReference>
<dbReference type="CDD" id="cd06257">
    <property type="entry name" value="DnaJ"/>
    <property type="match status" value="1"/>
</dbReference>
<dbReference type="KEGG" id="sre:PTSG_01124"/>
<feature type="chain" id="PRO_5003290644" evidence="2">
    <location>
        <begin position="21"/>
        <end position="361"/>
    </location>
</feature>
<dbReference type="InterPro" id="IPR008971">
    <property type="entry name" value="HSP40/DnaJ_pept-bd"/>
</dbReference>
<dbReference type="Pfam" id="PF01556">
    <property type="entry name" value="DnaJ_C"/>
    <property type="match status" value="1"/>
</dbReference>
<protein>
    <submittedName>
        <fullName evidence="4">Chaperone protein dnaJ</fullName>
    </submittedName>
</protein>
<dbReference type="CDD" id="cd10747">
    <property type="entry name" value="DnaJ_C"/>
    <property type="match status" value="1"/>
</dbReference>
<dbReference type="OMA" id="PCNCRNE"/>
<dbReference type="PRINTS" id="PR00625">
    <property type="entry name" value="JDOMAIN"/>
</dbReference>
<evidence type="ECO:0000256" key="2">
    <source>
        <dbReference type="SAM" id="SignalP"/>
    </source>
</evidence>
<dbReference type="InterPro" id="IPR002939">
    <property type="entry name" value="DnaJ_C"/>
</dbReference>
<dbReference type="PROSITE" id="PS00636">
    <property type="entry name" value="DNAJ_1"/>
    <property type="match status" value="1"/>
</dbReference>
<dbReference type="GeneID" id="16077689"/>
<gene>
    <name evidence="4" type="ORF">PTSG_01124</name>
</gene>
<accession>F2U0V9</accession>
<dbReference type="InterPro" id="IPR051736">
    <property type="entry name" value="DnaJ-B11-like"/>
</dbReference>
<dbReference type="PROSITE" id="PS50076">
    <property type="entry name" value="DNAJ_2"/>
    <property type="match status" value="1"/>
</dbReference>
<evidence type="ECO:0000256" key="1">
    <source>
        <dbReference type="ARBA" id="ARBA00022729"/>
    </source>
</evidence>
<feature type="signal peptide" evidence="2">
    <location>
        <begin position="1"/>
        <end position="20"/>
    </location>
</feature>
<dbReference type="EMBL" id="GL832958">
    <property type="protein sequence ID" value="EGD80533.1"/>
    <property type="molecule type" value="Genomic_DNA"/>
</dbReference>
<evidence type="ECO:0000313" key="5">
    <source>
        <dbReference type="Proteomes" id="UP000007799"/>
    </source>
</evidence>
<name>F2U0V9_SALR5</name>
<evidence type="ECO:0000313" key="4">
    <source>
        <dbReference type="EMBL" id="EGD80533.1"/>
    </source>
</evidence>
<keyword evidence="1 2" id="KW-0732">Signal</keyword>
<sequence length="361" mass="40882">MKAVLVVACCLLLLSAVALADRDFYKILGVKRSASKRDIKKAYRKLAIQYHPDKNPDNEEAAQKFQDIGAAYEVLSDEEKRKIYDKHGEEGLKNAAGQQHDPFDMFSSMFGGSFFGFGGNQRRERETPKGADVVLDLAVSLEDLYNGQFFEILHAKPVPKPTSGTRKCNCRMEMKTQQIAPGQFQMMNAQVCDECQNVKMVIEHVELDVEVEPGMVEGQELVFTAEGEPHIDGDPGDLKFRIRTQKHPRFQRSGNNLLTNVTISLRDSLVGFSMEIEHLDGHKVTVERKGITPHGTVHRIKGEGMMQYDNNLVIGDLYITFDVHYPERQFTEDEADRLIELLRQDSSQQIYNGLEAQFVPK</sequence>
<dbReference type="RefSeq" id="XP_004997094.1">
    <property type="nucleotide sequence ID" value="XM_004997037.1"/>
</dbReference>
<proteinExistence type="predicted"/>
<dbReference type="eggNOG" id="KOG0713">
    <property type="taxonomic scope" value="Eukaryota"/>
</dbReference>
<dbReference type="STRING" id="946362.F2U0V9"/>
<dbReference type="PANTHER" id="PTHR44298:SF1">
    <property type="entry name" value="DNAJ HOMOLOG SUBFAMILY B MEMBER 11"/>
    <property type="match status" value="1"/>
</dbReference>
<evidence type="ECO:0000259" key="3">
    <source>
        <dbReference type="PROSITE" id="PS50076"/>
    </source>
</evidence>
<feature type="domain" description="J" evidence="3">
    <location>
        <begin position="23"/>
        <end position="88"/>
    </location>
</feature>
<dbReference type="InterPro" id="IPR036869">
    <property type="entry name" value="J_dom_sf"/>
</dbReference>
<dbReference type="AlphaFoldDB" id="F2U0V9"/>
<dbReference type="InterPro" id="IPR001623">
    <property type="entry name" value="DnaJ_domain"/>
</dbReference>